<evidence type="ECO:0000313" key="2">
    <source>
        <dbReference type="EMBL" id="CAB9528913.1"/>
    </source>
</evidence>
<protein>
    <submittedName>
        <fullName evidence="2">Truncated hemoglobin GlbN</fullName>
    </submittedName>
</protein>
<dbReference type="GO" id="GO:0020037">
    <property type="term" value="F:heme binding"/>
    <property type="evidence" value="ECO:0007669"/>
    <property type="project" value="InterPro"/>
</dbReference>
<dbReference type="SUPFAM" id="SSF46458">
    <property type="entry name" value="Globin-like"/>
    <property type="match status" value="1"/>
</dbReference>
<name>A0A9N8HZQ5_9STRA</name>
<dbReference type="InterPro" id="IPR012292">
    <property type="entry name" value="Globin/Proto"/>
</dbReference>
<dbReference type="GO" id="GO:0019825">
    <property type="term" value="F:oxygen binding"/>
    <property type="evidence" value="ECO:0007669"/>
    <property type="project" value="InterPro"/>
</dbReference>
<evidence type="ECO:0000256" key="1">
    <source>
        <dbReference type="SAM" id="MobiDB-lite"/>
    </source>
</evidence>
<proteinExistence type="predicted"/>
<comment type="caution">
    <text evidence="2">The sequence shown here is derived from an EMBL/GenBank/DDBJ whole genome shotgun (WGS) entry which is preliminary data.</text>
</comment>
<sequence>MGLLGRFRRSSNDGVENHPEMPPPKQEPEEPVLLIRLGGMAHLNEIVNDFIDRVSTDQRLLVFFEGVDYRVLALHQKRFFTMAFTKVPDSANLELVIKKHHQRLFERGLDERHYDIVIGEHMVGAIRAQGFSDAIVSEVLCILAPLRKAFEKAAWEATWDYRVPTSSHMKGQTIATLCFSDK</sequence>
<feature type="region of interest" description="Disordered" evidence="1">
    <location>
        <begin position="9"/>
        <end position="29"/>
    </location>
</feature>
<keyword evidence="3" id="KW-1185">Reference proteome</keyword>
<dbReference type="EMBL" id="CAICTM010002351">
    <property type="protein sequence ID" value="CAB9528913.1"/>
    <property type="molecule type" value="Genomic_DNA"/>
</dbReference>
<dbReference type="AlphaFoldDB" id="A0A9N8HZQ5"/>
<dbReference type="Gene3D" id="1.10.490.10">
    <property type="entry name" value="Globins"/>
    <property type="match status" value="1"/>
</dbReference>
<dbReference type="Proteomes" id="UP001153069">
    <property type="component" value="Unassembled WGS sequence"/>
</dbReference>
<evidence type="ECO:0000313" key="3">
    <source>
        <dbReference type="Proteomes" id="UP001153069"/>
    </source>
</evidence>
<organism evidence="2 3">
    <name type="scientific">Seminavis robusta</name>
    <dbReference type="NCBI Taxonomy" id="568900"/>
    <lineage>
        <taxon>Eukaryota</taxon>
        <taxon>Sar</taxon>
        <taxon>Stramenopiles</taxon>
        <taxon>Ochrophyta</taxon>
        <taxon>Bacillariophyta</taxon>
        <taxon>Bacillariophyceae</taxon>
        <taxon>Bacillariophycidae</taxon>
        <taxon>Naviculales</taxon>
        <taxon>Naviculaceae</taxon>
        <taxon>Seminavis</taxon>
    </lineage>
</organism>
<reference evidence="2" key="1">
    <citation type="submission" date="2020-06" db="EMBL/GenBank/DDBJ databases">
        <authorList>
            <consortium name="Plant Systems Biology data submission"/>
        </authorList>
    </citation>
    <scope>NUCLEOTIDE SEQUENCE</scope>
    <source>
        <strain evidence="2">D6</strain>
    </source>
</reference>
<accession>A0A9N8HZQ5</accession>
<gene>
    <name evidence="2" type="ORF">SEMRO_2353_G324460.1</name>
</gene>
<dbReference type="InterPro" id="IPR009050">
    <property type="entry name" value="Globin-like_sf"/>
</dbReference>